<dbReference type="Proteomes" id="UP000290567">
    <property type="component" value="Unassembled WGS sequence"/>
</dbReference>
<evidence type="ECO:0000313" key="4">
    <source>
        <dbReference type="EMBL" id="GCF95777.1"/>
    </source>
</evidence>
<accession>A0A4P5PC46</accession>
<comment type="cofactor">
    <cofactor evidence="1 3">
        <name>a divalent metal cation</name>
        <dbReference type="ChEBI" id="CHEBI:60240"/>
    </cofactor>
</comment>
<dbReference type="NCBIfam" id="TIGR00172">
    <property type="entry name" value="maf"/>
    <property type="match status" value="1"/>
</dbReference>
<keyword evidence="5" id="KW-1185">Reference proteome</keyword>
<dbReference type="GO" id="GO:0009117">
    <property type="term" value="P:nucleotide metabolic process"/>
    <property type="evidence" value="ECO:0007669"/>
    <property type="project" value="UniProtKB-KW"/>
</dbReference>
<keyword evidence="3" id="KW-0963">Cytoplasm</keyword>
<comment type="similarity">
    <text evidence="3">Belongs to the Maf family. YhdE subfamily.</text>
</comment>
<feature type="active site" description="Proton acceptor" evidence="3">
    <location>
        <position position="68"/>
    </location>
</feature>
<dbReference type="EC" id="3.6.1.9" evidence="3"/>
<dbReference type="Pfam" id="PF02545">
    <property type="entry name" value="Maf"/>
    <property type="match status" value="1"/>
</dbReference>
<dbReference type="CDD" id="cd00555">
    <property type="entry name" value="Maf"/>
    <property type="match status" value="1"/>
</dbReference>
<dbReference type="RefSeq" id="WP_146624148.1">
    <property type="nucleotide sequence ID" value="NZ_BJCC01000038.1"/>
</dbReference>
<reference evidence="5" key="1">
    <citation type="submission" date="2019-02" db="EMBL/GenBank/DDBJ databases">
        <title>Draft genome sequence of Enterococcus sp. Gos25-1.</title>
        <authorList>
            <person name="Tanaka N."/>
            <person name="Shiwa Y."/>
            <person name="Fujita N."/>
        </authorList>
    </citation>
    <scope>NUCLEOTIDE SEQUENCE [LARGE SCALE GENOMIC DNA]</scope>
    <source>
        <strain evidence="5">Gos25-1</strain>
    </source>
</reference>
<organism evidence="4 5">
    <name type="scientific">Enterococcus florum</name>
    <dbReference type="NCBI Taxonomy" id="2480627"/>
    <lineage>
        <taxon>Bacteria</taxon>
        <taxon>Bacillati</taxon>
        <taxon>Bacillota</taxon>
        <taxon>Bacilli</taxon>
        <taxon>Lactobacillales</taxon>
        <taxon>Enterococcaceae</taxon>
        <taxon>Enterococcus</taxon>
    </lineage>
</organism>
<feature type="site" description="Important for substrate specificity" evidence="3">
    <location>
        <position position="151"/>
    </location>
</feature>
<dbReference type="PANTHER" id="PTHR43213:SF5">
    <property type="entry name" value="BIFUNCTIONAL DTTP_UTP PYROPHOSPHATASE_METHYLTRANSFERASE PROTEIN-RELATED"/>
    <property type="match status" value="1"/>
</dbReference>
<dbReference type="PIRSF" id="PIRSF006305">
    <property type="entry name" value="Maf"/>
    <property type="match status" value="1"/>
</dbReference>
<comment type="catalytic activity">
    <reaction evidence="3">
        <text>UTP + H2O = UMP + diphosphate + H(+)</text>
        <dbReference type="Rhea" id="RHEA:29395"/>
        <dbReference type="ChEBI" id="CHEBI:15377"/>
        <dbReference type="ChEBI" id="CHEBI:15378"/>
        <dbReference type="ChEBI" id="CHEBI:33019"/>
        <dbReference type="ChEBI" id="CHEBI:46398"/>
        <dbReference type="ChEBI" id="CHEBI:57865"/>
        <dbReference type="EC" id="3.6.1.9"/>
    </reaction>
</comment>
<dbReference type="Gene3D" id="3.90.950.10">
    <property type="match status" value="1"/>
</dbReference>
<feature type="site" description="Important for substrate specificity" evidence="3">
    <location>
        <position position="69"/>
    </location>
</feature>
<keyword evidence="2 3" id="KW-0378">Hydrolase</keyword>
<feature type="site" description="Important for substrate specificity" evidence="3">
    <location>
        <position position="11"/>
    </location>
</feature>
<proteinExistence type="inferred from homology"/>
<dbReference type="GO" id="GO:0036218">
    <property type="term" value="F:dTTP diphosphatase activity"/>
    <property type="evidence" value="ECO:0007669"/>
    <property type="project" value="RHEA"/>
</dbReference>
<comment type="function">
    <text evidence="3">Nucleoside triphosphate pyrophosphatase that hydrolyzes dTTP and UTP. May have a dual role in cell division arrest and in preventing the incorporation of modified nucleotides into cellular nucleic acids.</text>
</comment>
<dbReference type="HAMAP" id="MF_00528">
    <property type="entry name" value="Maf"/>
    <property type="match status" value="1"/>
</dbReference>
<comment type="catalytic activity">
    <reaction evidence="3">
        <text>dTTP + H2O = dTMP + diphosphate + H(+)</text>
        <dbReference type="Rhea" id="RHEA:28534"/>
        <dbReference type="ChEBI" id="CHEBI:15377"/>
        <dbReference type="ChEBI" id="CHEBI:15378"/>
        <dbReference type="ChEBI" id="CHEBI:33019"/>
        <dbReference type="ChEBI" id="CHEBI:37568"/>
        <dbReference type="ChEBI" id="CHEBI:63528"/>
        <dbReference type="EC" id="3.6.1.9"/>
    </reaction>
</comment>
<dbReference type="EMBL" id="BJCC01000038">
    <property type="protein sequence ID" value="GCF95777.1"/>
    <property type="molecule type" value="Genomic_DNA"/>
</dbReference>
<dbReference type="AlphaFoldDB" id="A0A4P5PC46"/>
<dbReference type="GO" id="GO:0036221">
    <property type="term" value="F:UTP diphosphatase activity"/>
    <property type="evidence" value="ECO:0007669"/>
    <property type="project" value="RHEA"/>
</dbReference>
<dbReference type="InterPro" id="IPR003697">
    <property type="entry name" value="Maf-like"/>
</dbReference>
<comment type="caution">
    <text evidence="4">The sequence shown here is derived from an EMBL/GenBank/DDBJ whole genome shotgun (WGS) entry which is preliminary data.</text>
</comment>
<dbReference type="PANTHER" id="PTHR43213">
    <property type="entry name" value="BIFUNCTIONAL DTTP/UTP PYROPHOSPHATASE/METHYLTRANSFERASE PROTEIN-RELATED"/>
    <property type="match status" value="1"/>
</dbReference>
<dbReference type="OrthoDB" id="9807767at2"/>
<dbReference type="SUPFAM" id="SSF52972">
    <property type="entry name" value="ITPase-like"/>
    <property type="match status" value="1"/>
</dbReference>
<evidence type="ECO:0000256" key="2">
    <source>
        <dbReference type="ARBA" id="ARBA00022801"/>
    </source>
</evidence>
<dbReference type="GO" id="GO:0005737">
    <property type="term" value="C:cytoplasm"/>
    <property type="evidence" value="ECO:0007669"/>
    <property type="project" value="UniProtKB-SubCell"/>
</dbReference>
<evidence type="ECO:0000256" key="3">
    <source>
        <dbReference type="HAMAP-Rule" id="MF_00528"/>
    </source>
</evidence>
<keyword evidence="3" id="KW-0546">Nucleotide metabolism</keyword>
<sequence length="185" mass="20663">MTVILASQSPRRKELLAWLIPEFEVQPADVDEEIKAEHTPKEYVQEMARQKAAVIAAKHPTDLVIASDTVVVLGDTILGKPKDRLDAYEMLSGMSGGSHYVYTAVVLRQNDQIEEALTHAKVTFYPLTEEEIQRYLDTGDYQDKAGAYGIQHQAGVFVQEIEGDYYSIVGFPVGKVNQMLKKFTG</sequence>
<name>A0A4P5PC46_9ENTE</name>
<dbReference type="InterPro" id="IPR029001">
    <property type="entry name" value="ITPase-like_fam"/>
</dbReference>
<evidence type="ECO:0000313" key="5">
    <source>
        <dbReference type="Proteomes" id="UP000290567"/>
    </source>
</evidence>
<evidence type="ECO:0000256" key="1">
    <source>
        <dbReference type="ARBA" id="ARBA00001968"/>
    </source>
</evidence>
<comment type="caution">
    <text evidence="3">Lacks conserved residue(s) required for the propagation of feature annotation.</text>
</comment>
<gene>
    <name evidence="4" type="primary">maf</name>
    <name evidence="4" type="ORF">NRIC_36680</name>
</gene>
<protein>
    <recommendedName>
        <fullName evidence="3">dTTP/UTP pyrophosphatase</fullName>
        <shortName evidence="3">dTTPase/UTPase</shortName>
        <ecNumber evidence="3">3.6.1.9</ecNumber>
    </recommendedName>
    <alternativeName>
        <fullName evidence="3">Nucleoside triphosphate pyrophosphatase</fullName>
    </alternativeName>
    <alternativeName>
        <fullName evidence="3">Nucleotide pyrophosphatase</fullName>
        <shortName evidence="3">Nucleotide PPase</shortName>
    </alternativeName>
</protein>
<comment type="subcellular location">
    <subcellularLocation>
        <location evidence="3">Cytoplasm</location>
    </subcellularLocation>
</comment>